<evidence type="ECO:0000259" key="6">
    <source>
        <dbReference type="PROSITE" id="PS50110"/>
    </source>
</evidence>
<name>A0A128EKQ7_9BACT</name>
<dbReference type="GO" id="GO:0006355">
    <property type="term" value="P:regulation of DNA-templated transcription"/>
    <property type="evidence" value="ECO:0007669"/>
    <property type="project" value="InterPro"/>
</dbReference>
<dbReference type="SUPFAM" id="SSF52172">
    <property type="entry name" value="CheY-like"/>
    <property type="match status" value="1"/>
</dbReference>
<dbReference type="Gene3D" id="6.10.250.690">
    <property type="match status" value="1"/>
</dbReference>
<organism evidence="8 9">
    <name type="scientific">Campylobacter geochelonis</name>
    <dbReference type="NCBI Taxonomy" id="1780362"/>
    <lineage>
        <taxon>Bacteria</taxon>
        <taxon>Pseudomonadati</taxon>
        <taxon>Campylobacterota</taxon>
        <taxon>Epsilonproteobacteria</taxon>
        <taxon>Campylobacterales</taxon>
        <taxon>Campylobacteraceae</taxon>
        <taxon>Campylobacter</taxon>
    </lineage>
</organism>
<keyword evidence="2" id="KW-0902">Two-component regulatory system</keyword>
<accession>A0A128EKQ7</accession>
<dbReference type="GO" id="GO:0032993">
    <property type="term" value="C:protein-DNA complex"/>
    <property type="evidence" value="ECO:0007669"/>
    <property type="project" value="TreeGrafter"/>
</dbReference>
<dbReference type="InterPro" id="IPR036388">
    <property type="entry name" value="WH-like_DNA-bd_sf"/>
</dbReference>
<evidence type="ECO:0000256" key="4">
    <source>
        <dbReference type="PROSITE-ProRule" id="PRU00169"/>
    </source>
</evidence>
<proteinExistence type="predicted"/>
<dbReference type="InterPro" id="IPR011006">
    <property type="entry name" value="CheY-like_superfamily"/>
</dbReference>
<dbReference type="Pfam" id="PF00486">
    <property type="entry name" value="Trans_reg_C"/>
    <property type="match status" value="1"/>
</dbReference>
<dbReference type="Pfam" id="PF00072">
    <property type="entry name" value="Response_reg"/>
    <property type="match status" value="1"/>
</dbReference>
<dbReference type="InterPro" id="IPR001789">
    <property type="entry name" value="Sig_transdc_resp-reg_receiver"/>
</dbReference>
<evidence type="ECO:0000256" key="1">
    <source>
        <dbReference type="ARBA" id="ARBA00022553"/>
    </source>
</evidence>
<evidence type="ECO:0000313" key="8">
    <source>
        <dbReference type="EMBL" id="CZE49356.1"/>
    </source>
</evidence>
<dbReference type="SMART" id="SM00448">
    <property type="entry name" value="REC"/>
    <property type="match status" value="1"/>
</dbReference>
<dbReference type="OrthoDB" id="9802426at2"/>
<dbReference type="CDD" id="cd00383">
    <property type="entry name" value="trans_reg_C"/>
    <property type="match status" value="1"/>
</dbReference>
<feature type="domain" description="Response regulatory" evidence="6">
    <location>
        <begin position="4"/>
        <end position="118"/>
    </location>
</feature>
<dbReference type="InterPro" id="IPR016032">
    <property type="entry name" value="Sig_transdc_resp-reg_C-effctor"/>
</dbReference>
<feature type="domain" description="OmpR/PhoB-type" evidence="7">
    <location>
        <begin position="125"/>
        <end position="221"/>
    </location>
</feature>
<evidence type="ECO:0000256" key="2">
    <source>
        <dbReference type="ARBA" id="ARBA00023012"/>
    </source>
</evidence>
<sequence>MQNLVVIIDDEEDLVDLLEYNLKKAGYETLGFLNTSKIEQLLNEENVDLLIVDRNLCGVEGSEFVKSIREKGYNTPVIFLSAKTTKAQRLEGFEAGGDDYITKPFDLDDLLARVNAVLKRAKKEAKVYKFKDITINLTTSKVFCGEEMVDLTKLETNLLLEFIKNKNIVLSRDYLLSAIWNDENTNSKTVNIAIKRLREKIDPNKNKEYIKSIRGEGYMLC</sequence>
<dbReference type="GO" id="GO:0005829">
    <property type="term" value="C:cytosol"/>
    <property type="evidence" value="ECO:0007669"/>
    <property type="project" value="TreeGrafter"/>
</dbReference>
<dbReference type="GO" id="GO:0000156">
    <property type="term" value="F:phosphorelay response regulator activity"/>
    <property type="evidence" value="ECO:0007669"/>
    <property type="project" value="TreeGrafter"/>
</dbReference>
<dbReference type="AlphaFoldDB" id="A0A128EKQ7"/>
<feature type="modified residue" description="4-aspartylphosphate" evidence="4">
    <location>
        <position position="53"/>
    </location>
</feature>
<dbReference type="Proteomes" id="UP000069632">
    <property type="component" value="Unassembled WGS sequence"/>
</dbReference>
<keyword evidence="1 4" id="KW-0597">Phosphoprotein</keyword>
<gene>
    <name evidence="8" type="primary">walR</name>
    <name evidence="8" type="ORF">ERS672216_01877</name>
</gene>
<dbReference type="InterPro" id="IPR039420">
    <property type="entry name" value="WalR-like"/>
</dbReference>
<dbReference type="PANTHER" id="PTHR48111">
    <property type="entry name" value="REGULATOR OF RPOS"/>
    <property type="match status" value="1"/>
</dbReference>
<dbReference type="SUPFAM" id="SSF46894">
    <property type="entry name" value="C-terminal effector domain of the bipartite response regulators"/>
    <property type="match status" value="1"/>
</dbReference>
<evidence type="ECO:0000313" key="9">
    <source>
        <dbReference type="Proteomes" id="UP000069632"/>
    </source>
</evidence>
<reference evidence="8 9" key="1">
    <citation type="submission" date="2016-02" db="EMBL/GenBank/DDBJ databases">
        <authorList>
            <consortium name="Pathogen Informatics"/>
        </authorList>
    </citation>
    <scope>NUCLEOTIDE SEQUENCE [LARGE SCALE GENOMIC DNA]</scope>
    <source>
        <strain evidence="8 9">RC20</strain>
    </source>
</reference>
<evidence type="ECO:0000256" key="5">
    <source>
        <dbReference type="PROSITE-ProRule" id="PRU01091"/>
    </source>
</evidence>
<evidence type="ECO:0000256" key="3">
    <source>
        <dbReference type="ARBA" id="ARBA00023125"/>
    </source>
</evidence>
<protein>
    <submittedName>
        <fullName evidence="8">Transcriptional activator protein CopR</fullName>
    </submittedName>
</protein>
<dbReference type="CDD" id="cd17574">
    <property type="entry name" value="REC_OmpR"/>
    <property type="match status" value="1"/>
</dbReference>
<feature type="DNA-binding region" description="OmpR/PhoB-type" evidence="5">
    <location>
        <begin position="125"/>
        <end position="221"/>
    </location>
</feature>
<dbReference type="PROSITE" id="PS51755">
    <property type="entry name" value="OMPR_PHOB"/>
    <property type="match status" value="1"/>
</dbReference>
<dbReference type="PROSITE" id="PS50110">
    <property type="entry name" value="RESPONSE_REGULATORY"/>
    <property type="match status" value="1"/>
</dbReference>
<keyword evidence="9" id="KW-1185">Reference proteome</keyword>
<dbReference type="PANTHER" id="PTHR48111:SF40">
    <property type="entry name" value="PHOSPHATE REGULON TRANSCRIPTIONAL REGULATORY PROTEIN PHOB"/>
    <property type="match status" value="1"/>
</dbReference>
<evidence type="ECO:0000259" key="7">
    <source>
        <dbReference type="PROSITE" id="PS51755"/>
    </source>
</evidence>
<dbReference type="Gene3D" id="3.40.50.2300">
    <property type="match status" value="1"/>
</dbReference>
<keyword evidence="3 5" id="KW-0238">DNA-binding</keyword>
<dbReference type="InterPro" id="IPR001867">
    <property type="entry name" value="OmpR/PhoB-type_DNA-bd"/>
</dbReference>
<dbReference type="Gene3D" id="1.10.10.10">
    <property type="entry name" value="Winged helix-like DNA-binding domain superfamily/Winged helix DNA-binding domain"/>
    <property type="match status" value="1"/>
</dbReference>
<dbReference type="RefSeq" id="WP_075495349.1">
    <property type="nucleotide sequence ID" value="NZ_CP053844.1"/>
</dbReference>
<dbReference type="SMART" id="SM00862">
    <property type="entry name" value="Trans_reg_C"/>
    <property type="match status" value="1"/>
</dbReference>
<dbReference type="GO" id="GO:0000976">
    <property type="term" value="F:transcription cis-regulatory region binding"/>
    <property type="evidence" value="ECO:0007669"/>
    <property type="project" value="TreeGrafter"/>
</dbReference>
<dbReference type="EMBL" id="FIZP01000019">
    <property type="protein sequence ID" value="CZE49356.1"/>
    <property type="molecule type" value="Genomic_DNA"/>
</dbReference>